<dbReference type="Gene3D" id="3.40.50.10540">
    <property type="entry name" value="Crotonobetainyl-coa:carnitine coa-transferase, domain 1"/>
    <property type="match status" value="1"/>
</dbReference>
<keyword evidence="2" id="KW-1185">Reference proteome</keyword>
<comment type="caution">
    <text evidence="1">The sequence shown here is derived from an EMBL/GenBank/DDBJ whole genome shotgun (WGS) entry which is preliminary data.</text>
</comment>
<sequence length="317" mass="33672">MSLLPLNQTAALDISPAPGDYAVKLLRDLGFNGFPFSTNRASHPATRMVDSGFLALTGDGLGDPVICPVPLASCADDALTVFRALTGVPVLRGIEGAELLTERAAVMGLARNGDQSTTGHCRLLATWDGTIGLNLARESDWELLPAWIECAVERGDWSSLAAHLATVPSGAILGRGRELGLALADATIIPDALSHWMRTTSFAAAPLALRRRRPRVIDLSSLWAGPLCSRLWQAAGAEVVKVESTQRPDGARSGSAAFFERLNGGKVCVSLDLHTPEGQQALRELILGQIWFWRLPVQGPCARLASLPRTCSPSGPG</sequence>
<dbReference type="SUPFAM" id="SSF89796">
    <property type="entry name" value="CoA-transferase family III (CaiB/BaiF)"/>
    <property type="match status" value="1"/>
</dbReference>
<dbReference type="EMBL" id="VRZA01000002">
    <property type="protein sequence ID" value="TXS95843.1"/>
    <property type="molecule type" value="Genomic_DNA"/>
</dbReference>
<evidence type="ECO:0008006" key="3">
    <source>
        <dbReference type="Google" id="ProtNLM"/>
    </source>
</evidence>
<evidence type="ECO:0000313" key="1">
    <source>
        <dbReference type="EMBL" id="TXS95843.1"/>
    </source>
</evidence>
<dbReference type="Proteomes" id="UP000321039">
    <property type="component" value="Unassembled WGS sequence"/>
</dbReference>
<accession>A0A5C9A4I8</accession>
<protein>
    <recommendedName>
        <fullName evidence="3">CoA transferase</fullName>
    </recommendedName>
</protein>
<dbReference type="PANTHER" id="PTHR48228">
    <property type="entry name" value="SUCCINYL-COA--D-CITRAMALATE COA-TRANSFERASE"/>
    <property type="match status" value="1"/>
</dbReference>
<proteinExistence type="predicted"/>
<reference evidence="1 2" key="1">
    <citation type="submission" date="2019-08" db="EMBL/GenBank/DDBJ databases">
        <title>Parahaliea maris sp. nov., isolated from the surface seawater.</title>
        <authorList>
            <person name="Liu Y."/>
        </authorList>
    </citation>
    <scope>NUCLEOTIDE SEQUENCE [LARGE SCALE GENOMIC DNA]</scope>
    <source>
        <strain evidence="1 2">HSLHS9</strain>
    </source>
</reference>
<gene>
    <name evidence="1" type="ORF">FV139_08265</name>
</gene>
<dbReference type="PANTHER" id="PTHR48228:SF5">
    <property type="entry name" value="ALPHA-METHYLACYL-COA RACEMASE"/>
    <property type="match status" value="1"/>
</dbReference>
<evidence type="ECO:0000313" key="2">
    <source>
        <dbReference type="Proteomes" id="UP000321039"/>
    </source>
</evidence>
<dbReference type="GO" id="GO:0003824">
    <property type="term" value="F:catalytic activity"/>
    <property type="evidence" value="ECO:0007669"/>
    <property type="project" value="InterPro"/>
</dbReference>
<dbReference type="Pfam" id="PF02515">
    <property type="entry name" value="CoA_transf_3"/>
    <property type="match status" value="1"/>
</dbReference>
<dbReference type="InterPro" id="IPR003673">
    <property type="entry name" value="CoA-Trfase_fam_III"/>
</dbReference>
<name>A0A5C9A4I8_9GAMM</name>
<dbReference type="InterPro" id="IPR050509">
    <property type="entry name" value="CoA-transferase_III"/>
</dbReference>
<dbReference type="RefSeq" id="WP_148067908.1">
    <property type="nucleotide sequence ID" value="NZ_VRZA01000002.1"/>
</dbReference>
<organism evidence="1 2">
    <name type="scientific">Parahaliea maris</name>
    <dbReference type="NCBI Taxonomy" id="2716870"/>
    <lineage>
        <taxon>Bacteria</taxon>
        <taxon>Pseudomonadati</taxon>
        <taxon>Pseudomonadota</taxon>
        <taxon>Gammaproteobacteria</taxon>
        <taxon>Cellvibrionales</taxon>
        <taxon>Halieaceae</taxon>
        <taxon>Parahaliea</taxon>
    </lineage>
</organism>
<dbReference type="AlphaFoldDB" id="A0A5C9A4I8"/>
<dbReference type="InterPro" id="IPR023606">
    <property type="entry name" value="CoA-Trfase_III_dom_1_sf"/>
</dbReference>